<dbReference type="GO" id="GO:0005737">
    <property type="term" value="C:cytoplasm"/>
    <property type="evidence" value="ECO:0007669"/>
    <property type="project" value="TreeGrafter"/>
</dbReference>
<dbReference type="OrthoDB" id="10000687at2759"/>
<evidence type="ECO:0000256" key="3">
    <source>
        <dbReference type="SAM" id="Coils"/>
    </source>
</evidence>
<feature type="coiled-coil region" evidence="3">
    <location>
        <begin position="5"/>
        <end position="32"/>
    </location>
</feature>
<organism evidence="6 8">
    <name type="scientific">Dracunculus medinensis</name>
    <name type="common">Guinea worm</name>
    <dbReference type="NCBI Taxonomy" id="318479"/>
    <lineage>
        <taxon>Eukaryota</taxon>
        <taxon>Metazoa</taxon>
        <taxon>Ecdysozoa</taxon>
        <taxon>Nematoda</taxon>
        <taxon>Chromadorea</taxon>
        <taxon>Rhabditida</taxon>
        <taxon>Spirurina</taxon>
        <taxon>Dracunculoidea</taxon>
        <taxon>Dracunculidae</taxon>
        <taxon>Dracunculus</taxon>
    </lineage>
</organism>
<dbReference type="PANTHER" id="PTHR19307:SF14">
    <property type="entry name" value="TUMOR PROTEIN D52"/>
    <property type="match status" value="1"/>
</dbReference>
<sequence length="145" mass="16024">MNDINGLSEAEKELLREELKKTEDEISTLRQVLIARQKHAAEIRRKLGISPLTELTADINHSLQQVKETQAYQKTSEVVAGTADTVKNKWNDMRNSSFFKSFESKLGSAYNNAKIVASTSIDHLAGHAKPSKNSSPTDADKSPLA</sequence>
<dbReference type="Proteomes" id="UP000274756">
    <property type="component" value="Unassembled WGS sequence"/>
</dbReference>
<evidence type="ECO:0000256" key="2">
    <source>
        <dbReference type="ARBA" id="ARBA00023054"/>
    </source>
</evidence>
<reference evidence="8" key="1">
    <citation type="submission" date="2017-02" db="UniProtKB">
        <authorList>
            <consortium name="WormBaseParasite"/>
        </authorList>
    </citation>
    <scope>IDENTIFICATION</scope>
</reference>
<evidence type="ECO:0000313" key="7">
    <source>
        <dbReference type="Proteomes" id="UP000274756"/>
    </source>
</evidence>
<evidence type="ECO:0000256" key="1">
    <source>
        <dbReference type="ARBA" id="ARBA00005702"/>
    </source>
</evidence>
<evidence type="ECO:0000256" key="4">
    <source>
        <dbReference type="SAM" id="MobiDB-lite"/>
    </source>
</evidence>
<evidence type="ECO:0000313" key="6">
    <source>
        <dbReference type="Proteomes" id="UP000038040"/>
    </source>
</evidence>
<keyword evidence="2 3" id="KW-0175">Coiled coil</keyword>
<proteinExistence type="inferred from homology"/>
<keyword evidence="7" id="KW-1185">Reference proteome</keyword>
<reference evidence="5 7" key="2">
    <citation type="submission" date="2018-11" db="EMBL/GenBank/DDBJ databases">
        <authorList>
            <consortium name="Pathogen Informatics"/>
        </authorList>
    </citation>
    <scope>NUCLEOTIDE SEQUENCE [LARGE SCALE GENOMIC DNA]</scope>
</reference>
<feature type="region of interest" description="Disordered" evidence="4">
    <location>
        <begin position="125"/>
        <end position="145"/>
    </location>
</feature>
<dbReference type="EMBL" id="UYYG01001217">
    <property type="protein sequence ID" value="VDN60466.1"/>
    <property type="molecule type" value="Genomic_DNA"/>
</dbReference>
<gene>
    <name evidence="5" type="ORF">DME_LOCUS10439</name>
</gene>
<evidence type="ECO:0000313" key="8">
    <source>
        <dbReference type="WBParaSite" id="DME_0000859201-mRNA-1"/>
    </source>
</evidence>
<dbReference type="Proteomes" id="UP000038040">
    <property type="component" value="Unplaced"/>
</dbReference>
<name>A0A0N4ULC4_DRAME</name>
<dbReference type="PANTHER" id="PTHR19307">
    <property type="entry name" value="TUMOR PROTEIN D52"/>
    <property type="match status" value="1"/>
</dbReference>
<dbReference type="InterPro" id="IPR007327">
    <property type="entry name" value="TPD52"/>
</dbReference>
<accession>A0A0N4ULC4</accession>
<dbReference type="AlphaFoldDB" id="A0A0N4ULC4"/>
<evidence type="ECO:0000313" key="5">
    <source>
        <dbReference type="EMBL" id="VDN60466.1"/>
    </source>
</evidence>
<dbReference type="WBParaSite" id="DME_0000859201-mRNA-1">
    <property type="protein sequence ID" value="DME_0000859201-mRNA-1"/>
    <property type="gene ID" value="DME_0000859201"/>
</dbReference>
<dbReference type="STRING" id="318479.A0A0N4ULC4"/>
<dbReference type="Pfam" id="PF04201">
    <property type="entry name" value="TPD52"/>
    <property type="match status" value="1"/>
</dbReference>
<comment type="similarity">
    <text evidence="1">Belongs to the TPD52 family.</text>
</comment>
<protein>
    <submittedName>
        <fullName evidence="8">Tumour protein D52</fullName>
    </submittedName>
</protein>